<dbReference type="CDD" id="cd05233">
    <property type="entry name" value="SDR_c"/>
    <property type="match status" value="1"/>
</dbReference>
<dbReference type="SUPFAM" id="SSF51735">
    <property type="entry name" value="NAD(P)-binding Rossmann-fold domains"/>
    <property type="match status" value="1"/>
</dbReference>
<dbReference type="PANTHER" id="PTHR24314:SF21">
    <property type="entry name" value="CHLOROPHYLL(IDE) B REDUCTASE NYC1, CHLOROPLASTIC-RELATED"/>
    <property type="match status" value="1"/>
</dbReference>
<organism evidence="1 2">
    <name type="scientific">[Clostridium] polysaccharolyticum</name>
    <dbReference type="NCBI Taxonomy" id="29364"/>
    <lineage>
        <taxon>Bacteria</taxon>
        <taxon>Bacillati</taxon>
        <taxon>Bacillota</taxon>
        <taxon>Clostridia</taxon>
        <taxon>Lachnospirales</taxon>
        <taxon>Lachnospiraceae</taxon>
    </lineage>
</organism>
<dbReference type="RefSeq" id="WP_092477461.1">
    <property type="nucleotide sequence ID" value="NZ_FOHN01000007.1"/>
</dbReference>
<evidence type="ECO:0000313" key="2">
    <source>
        <dbReference type="Proteomes" id="UP000199800"/>
    </source>
</evidence>
<dbReference type="PANTHER" id="PTHR24314">
    <property type="entry name" value="NON-SPECIFIC LIPID TRANSFER PROTEIN-RELATED"/>
    <property type="match status" value="1"/>
</dbReference>
<dbReference type="EMBL" id="FOHN01000007">
    <property type="protein sequence ID" value="SET05903.1"/>
    <property type="molecule type" value="Genomic_DNA"/>
</dbReference>
<dbReference type="OrthoDB" id="9805904at2"/>
<dbReference type="Pfam" id="PF00106">
    <property type="entry name" value="adh_short"/>
    <property type="match status" value="1"/>
</dbReference>
<protein>
    <submittedName>
        <fullName evidence="1">Short-chain dehydrogenase</fullName>
    </submittedName>
</protein>
<proteinExistence type="predicted"/>
<reference evidence="1 2" key="1">
    <citation type="submission" date="2016-10" db="EMBL/GenBank/DDBJ databases">
        <authorList>
            <person name="de Groot N.N."/>
        </authorList>
    </citation>
    <scope>NUCLEOTIDE SEQUENCE [LARGE SCALE GENOMIC DNA]</scope>
    <source>
        <strain evidence="1 2">DSM 1801</strain>
    </source>
</reference>
<dbReference type="InterPro" id="IPR052625">
    <property type="entry name" value="Chl_b_Red"/>
</dbReference>
<dbReference type="Gene3D" id="3.40.50.720">
    <property type="entry name" value="NAD(P)-binding Rossmann-like Domain"/>
    <property type="match status" value="1"/>
</dbReference>
<dbReference type="InterPro" id="IPR002347">
    <property type="entry name" value="SDR_fam"/>
</dbReference>
<dbReference type="PRINTS" id="PR00081">
    <property type="entry name" value="GDHRDH"/>
</dbReference>
<sequence>MKTVVITGSTKGLGYALAKQFLKNKCQVVIHGKDPEKVKECCRQLKKEHPHSFVCGYACDVRNTKSLEELWNYAIAMFCMVDIWINNTGINLPDKYLWELRPREIDQITEIDLRSTIYGSQIAVNGMREQGSGAIYNVEGLGSSRIFGTNLSLCGTTTQAITCFSNSLTKEMRQEKTHIIIGKLDPGVILSDFLNNNLGIKSRTEPSQKTKEAYNIYGDYPEKIARYLVFEMLTNTKNGVRINWLTNARAIRKLILSKFRKRDLFA</sequence>
<dbReference type="AlphaFoldDB" id="A0A1I0BG73"/>
<keyword evidence="2" id="KW-1185">Reference proteome</keyword>
<dbReference type="GO" id="GO:0015996">
    <property type="term" value="P:chlorophyll catabolic process"/>
    <property type="evidence" value="ECO:0007669"/>
    <property type="project" value="TreeGrafter"/>
</dbReference>
<dbReference type="GO" id="GO:0010304">
    <property type="term" value="P:PSII associated light-harvesting complex II catabolic process"/>
    <property type="evidence" value="ECO:0007669"/>
    <property type="project" value="TreeGrafter"/>
</dbReference>
<gene>
    <name evidence="1" type="ORF">SAMN04487772_107118</name>
</gene>
<dbReference type="Proteomes" id="UP000199800">
    <property type="component" value="Unassembled WGS sequence"/>
</dbReference>
<dbReference type="GO" id="GO:0034256">
    <property type="term" value="F:chlorophyll(ide) b reductase activity"/>
    <property type="evidence" value="ECO:0007669"/>
    <property type="project" value="TreeGrafter"/>
</dbReference>
<dbReference type="STRING" id="29364.SAMN04487772_107118"/>
<evidence type="ECO:0000313" key="1">
    <source>
        <dbReference type="EMBL" id="SET05903.1"/>
    </source>
</evidence>
<dbReference type="InterPro" id="IPR036291">
    <property type="entry name" value="NAD(P)-bd_dom_sf"/>
</dbReference>
<accession>A0A1I0BG73</accession>
<name>A0A1I0BG73_9FIRM</name>